<dbReference type="SUPFAM" id="SSF56801">
    <property type="entry name" value="Acetyl-CoA synthetase-like"/>
    <property type="match status" value="1"/>
</dbReference>
<organism evidence="5 6">
    <name type="scientific">Candidatus Desulfaltia bathyphila</name>
    <dbReference type="NCBI Taxonomy" id="2841697"/>
    <lineage>
        <taxon>Bacteria</taxon>
        <taxon>Pseudomonadati</taxon>
        <taxon>Thermodesulfobacteriota</taxon>
        <taxon>Desulfobacteria</taxon>
        <taxon>Desulfobacterales</taxon>
        <taxon>Desulfobacterales incertae sedis</taxon>
        <taxon>Candidatus Desulfaltia</taxon>
    </lineage>
</organism>
<dbReference type="Pfam" id="PF23562">
    <property type="entry name" value="AMP-binding_C_3"/>
    <property type="match status" value="1"/>
</dbReference>
<evidence type="ECO:0000259" key="4">
    <source>
        <dbReference type="Pfam" id="PF00501"/>
    </source>
</evidence>
<dbReference type="Pfam" id="PF00501">
    <property type="entry name" value="AMP-binding"/>
    <property type="match status" value="1"/>
</dbReference>
<keyword evidence="2" id="KW-0276">Fatty acid metabolism</keyword>
<dbReference type="AlphaFoldDB" id="A0A8J6T9U7"/>
<dbReference type="GO" id="GO:0004467">
    <property type="term" value="F:long-chain fatty acid-CoA ligase activity"/>
    <property type="evidence" value="ECO:0007669"/>
    <property type="project" value="TreeGrafter"/>
</dbReference>
<dbReference type="Gene3D" id="3.40.50.12780">
    <property type="entry name" value="N-terminal domain of ligase-like"/>
    <property type="match status" value="1"/>
</dbReference>
<keyword evidence="1" id="KW-0436">Ligase</keyword>
<proteinExistence type="predicted"/>
<dbReference type="PANTHER" id="PTHR43272">
    <property type="entry name" value="LONG-CHAIN-FATTY-ACID--COA LIGASE"/>
    <property type="match status" value="1"/>
</dbReference>
<dbReference type="EMBL" id="JACNLL010000028">
    <property type="protein sequence ID" value="MBC8198946.1"/>
    <property type="molecule type" value="Genomic_DNA"/>
</dbReference>
<reference evidence="5 6" key="1">
    <citation type="submission" date="2020-08" db="EMBL/GenBank/DDBJ databases">
        <title>Bridging the membrane lipid divide: bacteria of the FCB group superphylum have the potential to synthesize archaeal ether lipids.</title>
        <authorList>
            <person name="Villanueva L."/>
            <person name="Von Meijenfeldt F.A.B."/>
            <person name="Westbye A.B."/>
            <person name="Yadav S."/>
            <person name="Hopmans E.C."/>
            <person name="Dutilh B.E."/>
            <person name="Sinninghe Damste J.S."/>
        </authorList>
    </citation>
    <scope>NUCLEOTIDE SEQUENCE [LARGE SCALE GENOMIC DNA]</scope>
    <source>
        <strain evidence="5">NIOZ-UU82</strain>
    </source>
</reference>
<gene>
    <name evidence="5" type="ORF">H8E80_02705</name>
</gene>
<evidence type="ECO:0000313" key="6">
    <source>
        <dbReference type="Proteomes" id="UP000603545"/>
    </source>
</evidence>
<keyword evidence="3" id="KW-0443">Lipid metabolism</keyword>
<name>A0A8J6T9U7_9BACT</name>
<evidence type="ECO:0000256" key="1">
    <source>
        <dbReference type="ARBA" id="ARBA00022598"/>
    </source>
</evidence>
<evidence type="ECO:0000313" key="5">
    <source>
        <dbReference type="EMBL" id="MBC8198946.1"/>
    </source>
</evidence>
<dbReference type="PANTHER" id="PTHR43272:SF32">
    <property type="entry name" value="AMP-DEPENDENT SYNTHETASE_LIGASE DOMAIN-CONTAINING PROTEIN"/>
    <property type="match status" value="1"/>
</dbReference>
<comment type="caution">
    <text evidence="5">The sequence shown here is derived from an EMBL/GenBank/DDBJ whole genome shotgun (WGS) entry which is preliminary data.</text>
</comment>
<dbReference type="Proteomes" id="UP000603545">
    <property type="component" value="Unassembled WGS sequence"/>
</dbReference>
<sequence length="648" mass="74501">MQQEDKTGKNNRIQGIEISKALTIPKLFLEQAGKFGKDSIAMREKEFGIWRPITWHDYFENVKYLALGLISIGLKDQDKVCMIGTNRPEGLWAEMATMCARGIGVWLFQECLIDEVKYIVDHSDTRFMFCESQEEADKALSIFGECPKLEKIIWDDPKGMRDYEEDCLISFKELQRLGRELDQKQPHLFEEIIFKGHGDETALLFYTSGTTALPKGALLSHYNMLTMGKNLMAVDPCLETDDYVSYLPFAWIGEQMMSISCGLQIGFTLNFPESSETSQANIREIGPHVMFAPPRMYEQMTRTVQVKYLDSTWIKRKCYELAAKIGYHVADLKFEKKPIPFYWRLLQGLAYIGVQKKLKDNLGLSRVRNAYTGGAAMGPDHFRFFHALGVNLKQIYGQTEVAGISVIHRSGDIKFDTVGSPIPKTEVKITKDGEIITRSPSVFQGYYKNPEATEKTLVDGWLYSGDRGFIDDDGHLVVFDRSKDVMILKDGRPFAPQYLETRLKFSPYVKDSWVIGDKQDYLTAVICIDYSVVGKWADEKKLTYTSYPELSQKTQVYDLVEKQIRQANKDLPEPARIGKFINLYKELDADDDELTRTRKLRRAFVVKRYQQIVDALYSEEDMVHIDTTISYEDGRKSRIKTDLHIRKI</sequence>
<feature type="domain" description="AMP-dependent synthetase/ligase" evidence="4">
    <location>
        <begin position="30"/>
        <end position="447"/>
    </location>
</feature>
<evidence type="ECO:0000256" key="2">
    <source>
        <dbReference type="ARBA" id="ARBA00022832"/>
    </source>
</evidence>
<protein>
    <submittedName>
        <fullName evidence="5">AMP-binding protein</fullName>
    </submittedName>
</protein>
<accession>A0A8J6T9U7</accession>
<evidence type="ECO:0000256" key="3">
    <source>
        <dbReference type="ARBA" id="ARBA00023098"/>
    </source>
</evidence>
<dbReference type="InterPro" id="IPR000873">
    <property type="entry name" value="AMP-dep_synth/lig_dom"/>
</dbReference>
<dbReference type="InterPro" id="IPR042099">
    <property type="entry name" value="ANL_N_sf"/>
</dbReference>
<dbReference type="GO" id="GO:0016020">
    <property type="term" value="C:membrane"/>
    <property type="evidence" value="ECO:0007669"/>
    <property type="project" value="TreeGrafter"/>
</dbReference>